<dbReference type="RefSeq" id="WP_212516617.1">
    <property type="nucleotide sequence ID" value="NZ_JAGSOH010000006.1"/>
</dbReference>
<organism evidence="1 2">
    <name type="scientific">Actinospica acidithermotolerans</name>
    <dbReference type="NCBI Taxonomy" id="2828514"/>
    <lineage>
        <taxon>Bacteria</taxon>
        <taxon>Bacillati</taxon>
        <taxon>Actinomycetota</taxon>
        <taxon>Actinomycetes</taxon>
        <taxon>Catenulisporales</taxon>
        <taxon>Actinospicaceae</taxon>
        <taxon>Actinospica</taxon>
    </lineage>
</organism>
<gene>
    <name evidence="1" type="ORF">KDK95_04045</name>
</gene>
<protein>
    <recommendedName>
        <fullName evidence="3">Lipoprotein</fullName>
    </recommendedName>
</protein>
<dbReference type="Proteomes" id="UP000676325">
    <property type="component" value="Unassembled WGS sequence"/>
</dbReference>
<name>A0A941IFV8_9ACTN</name>
<dbReference type="EMBL" id="JAGSOH010000006">
    <property type="protein sequence ID" value="MBR7825464.1"/>
    <property type="molecule type" value="Genomic_DNA"/>
</dbReference>
<sequence length="151" mass="14955">MARRGGILVLLVGGGSALALLLAGCSSTALSDSKPVAATSATAAAVSTGGTSSGDGADPGCTAALRDVGKYGPSTVKLLAEGREAVNTAVVRLLVDGLDGAADAANSPRVKQAIETLATAYDDYFDLSTDAVAIPLSTLLKDSVDLESVCR</sequence>
<reference evidence="1" key="1">
    <citation type="submission" date="2021-04" db="EMBL/GenBank/DDBJ databases">
        <title>Genome based classification of Actinospica acidithermotolerans sp. nov., an actinobacterium isolated from an Indonesian hot spring.</title>
        <authorList>
            <person name="Kusuma A.B."/>
            <person name="Putra K.E."/>
            <person name="Nafisah S."/>
            <person name="Loh J."/>
            <person name="Nouioui I."/>
            <person name="Goodfellow M."/>
        </authorList>
    </citation>
    <scope>NUCLEOTIDE SEQUENCE</scope>
    <source>
        <strain evidence="1">MGRD01-02</strain>
    </source>
</reference>
<accession>A0A941IFV8</accession>
<dbReference type="PROSITE" id="PS51257">
    <property type="entry name" value="PROKAR_LIPOPROTEIN"/>
    <property type="match status" value="1"/>
</dbReference>
<dbReference type="AlphaFoldDB" id="A0A941IFV8"/>
<proteinExistence type="predicted"/>
<evidence type="ECO:0000313" key="2">
    <source>
        <dbReference type="Proteomes" id="UP000676325"/>
    </source>
</evidence>
<evidence type="ECO:0008006" key="3">
    <source>
        <dbReference type="Google" id="ProtNLM"/>
    </source>
</evidence>
<comment type="caution">
    <text evidence="1">The sequence shown here is derived from an EMBL/GenBank/DDBJ whole genome shotgun (WGS) entry which is preliminary data.</text>
</comment>
<evidence type="ECO:0000313" key="1">
    <source>
        <dbReference type="EMBL" id="MBR7825464.1"/>
    </source>
</evidence>
<keyword evidence="2" id="KW-1185">Reference proteome</keyword>